<evidence type="ECO:0000256" key="6">
    <source>
        <dbReference type="ARBA" id="ARBA00023242"/>
    </source>
</evidence>
<dbReference type="HOGENOM" id="CLU_002678_42_25_1"/>
<evidence type="ECO:0000256" key="5">
    <source>
        <dbReference type="ARBA" id="ARBA00022833"/>
    </source>
</evidence>
<evidence type="ECO:0000256" key="1">
    <source>
        <dbReference type="ARBA" id="ARBA00004123"/>
    </source>
</evidence>
<keyword evidence="3" id="KW-0677">Repeat</keyword>
<protein>
    <recommendedName>
        <fullName evidence="9">C2H2-type domain-containing protein</fullName>
    </recommendedName>
</protein>
<feature type="domain" description="C2H2-type" evidence="9">
    <location>
        <begin position="23"/>
        <end position="50"/>
    </location>
</feature>
<evidence type="ECO:0000313" key="11">
    <source>
        <dbReference type="Proteomes" id="UP000054248"/>
    </source>
</evidence>
<comment type="subcellular location">
    <subcellularLocation>
        <location evidence="1">Nucleus</location>
    </subcellularLocation>
</comment>
<dbReference type="PANTHER" id="PTHR40626">
    <property type="entry name" value="MIP31509P"/>
    <property type="match status" value="1"/>
</dbReference>
<evidence type="ECO:0000259" key="9">
    <source>
        <dbReference type="PROSITE" id="PS50157"/>
    </source>
</evidence>
<organism evidence="10 11">
    <name type="scientific">Tulasnella calospora MUT 4182</name>
    <dbReference type="NCBI Taxonomy" id="1051891"/>
    <lineage>
        <taxon>Eukaryota</taxon>
        <taxon>Fungi</taxon>
        <taxon>Dikarya</taxon>
        <taxon>Basidiomycota</taxon>
        <taxon>Agaricomycotina</taxon>
        <taxon>Agaricomycetes</taxon>
        <taxon>Cantharellales</taxon>
        <taxon>Tulasnellaceae</taxon>
        <taxon>Tulasnella</taxon>
    </lineage>
</organism>
<evidence type="ECO:0000256" key="4">
    <source>
        <dbReference type="ARBA" id="ARBA00022771"/>
    </source>
</evidence>
<keyword evidence="2" id="KW-0479">Metal-binding</keyword>
<keyword evidence="5" id="KW-0862">Zinc</keyword>
<feature type="region of interest" description="Disordered" evidence="8">
    <location>
        <begin position="1"/>
        <end position="22"/>
    </location>
</feature>
<dbReference type="OrthoDB" id="8922241at2759"/>
<accession>A0A0C3QHX5</accession>
<feature type="non-terminal residue" evidence="10">
    <location>
        <position position="69"/>
    </location>
</feature>
<dbReference type="EMBL" id="KN822962">
    <property type="protein sequence ID" value="KIO31555.1"/>
    <property type="molecule type" value="Genomic_DNA"/>
</dbReference>
<keyword evidence="6" id="KW-0539">Nucleus</keyword>
<dbReference type="AlphaFoldDB" id="A0A0C3QHX5"/>
<name>A0A0C3QHX5_9AGAM</name>
<dbReference type="GO" id="GO:0000978">
    <property type="term" value="F:RNA polymerase II cis-regulatory region sequence-specific DNA binding"/>
    <property type="evidence" value="ECO:0007669"/>
    <property type="project" value="InterPro"/>
</dbReference>
<dbReference type="PANTHER" id="PTHR40626:SF11">
    <property type="entry name" value="ZINC FINGER PROTEIN YPR022C"/>
    <property type="match status" value="1"/>
</dbReference>
<evidence type="ECO:0000256" key="7">
    <source>
        <dbReference type="PROSITE-ProRule" id="PRU00042"/>
    </source>
</evidence>
<dbReference type="InterPro" id="IPR051059">
    <property type="entry name" value="VerF-like"/>
</dbReference>
<keyword evidence="11" id="KW-1185">Reference proteome</keyword>
<gene>
    <name evidence="10" type="ORF">M407DRAFT_67804</name>
</gene>
<dbReference type="Proteomes" id="UP000054248">
    <property type="component" value="Unassembled WGS sequence"/>
</dbReference>
<sequence length="69" mass="7271">MAGAASTSAAPTTGSPSSLPRPHVCPLCQLAFARAHDLKRHGATHTGEKKFKCNACGKAYGRKDALKRH</sequence>
<dbReference type="GO" id="GO:0000981">
    <property type="term" value="F:DNA-binding transcription factor activity, RNA polymerase II-specific"/>
    <property type="evidence" value="ECO:0007669"/>
    <property type="project" value="InterPro"/>
</dbReference>
<dbReference type="GO" id="GO:0008270">
    <property type="term" value="F:zinc ion binding"/>
    <property type="evidence" value="ECO:0007669"/>
    <property type="project" value="UniProtKB-KW"/>
</dbReference>
<reference evidence="10 11" key="1">
    <citation type="submission" date="2014-04" db="EMBL/GenBank/DDBJ databases">
        <authorList>
            <consortium name="DOE Joint Genome Institute"/>
            <person name="Kuo A."/>
            <person name="Girlanda M."/>
            <person name="Perotto S."/>
            <person name="Kohler A."/>
            <person name="Nagy L.G."/>
            <person name="Floudas D."/>
            <person name="Copeland A."/>
            <person name="Barry K.W."/>
            <person name="Cichocki N."/>
            <person name="Veneault-Fourrey C."/>
            <person name="LaButti K."/>
            <person name="Lindquist E.A."/>
            <person name="Lipzen A."/>
            <person name="Lundell T."/>
            <person name="Morin E."/>
            <person name="Murat C."/>
            <person name="Sun H."/>
            <person name="Tunlid A."/>
            <person name="Henrissat B."/>
            <person name="Grigoriev I.V."/>
            <person name="Hibbett D.S."/>
            <person name="Martin F."/>
            <person name="Nordberg H.P."/>
            <person name="Cantor M.N."/>
            <person name="Hua S.X."/>
        </authorList>
    </citation>
    <scope>NUCLEOTIDE SEQUENCE [LARGE SCALE GENOMIC DNA]</scope>
    <source>
        <strain evidence="10 11">MUT 4182</strain>
    </source>
</reference>
<dbReference type="Gene3D" id="3.30.160.60">
    <property type="entry name" value="Classic Zinc Finger"/>
    <property type="match status" value="2"/>
</dbReference>
<evidence type="ECO:0000256" key="2">
    <source>
        <dbReference type="ARBA" id="ARBA00022723"/>
    </source>
</evidence>
<dbReference type="GO" id="GO:0005634">
    <property type="term" value="C:nucleus"/>
    <property type="evidence" value="ECO:0007669"/>
    <property type="project" value="UniProtKB-SubCell"/>
</dbReference>
<dbReference type="PROSITE" id="PS00028">
    <property type="entry name" value="ZINC_FINGER_C2H2_1"/>
    <property type="match status" value="1"/>
</dbReference>
<dbReference type="FunFam" id="3.30.160.60:FF:000072">
    <property type="entry name" value="zinc finger protein 143 isoform X1"/>
    <property type="match status" value="1"/>
</dbReference>
<dbReference type="InterPro" id="IPR036236">
    <property type="entry name" value="Znf_C2H2_sf"/>
</dbReference>
<dbReference type="SUPFAM" id="SSF57667">
    <property type="entry name" value="beta-beta-alpha zinc fingers"/>
    <property type="match status" value="1"/>
</dbReference>
<reference evidence="11" key="2">
    <citation type="submission" date="2015-01" db="EMBL/GenBank/DDBJ databases">
        <title>Evolutionary Origins and Diversification of the Mycorrhizal Mutualists.</title>
        <authorList>
            <consortium name="DOE Joint Genome Institute"/>
            <consortium name="Mycorrhizal Genomics Consortium"/>
            <person name="Kohler A."/>
            <person name="Kuo A."/>
            <person name="Nagy L.G."/>
            <person name="Floudas D."/>
            <person name="Copeland A."/>
            <person name="Barry K.W."/>
            <person name="Cichocki N."/>
            <person name="Veneault-Fourrey C."/>
            <person name="LaButti K."/>
            <person name="Lindquist E.A."/>
            <person name="Lipzen A."/>
            <person name="Lundell T."/>
            <person name="Morin E."/>
            <person name="Murat C."/>
            <person name="Riley R."/>
            <person name="Ohm R."/>
            <person name="Sun H."/>
            <person name="Tunlid A."/>
            <person name="Henrissat B."/>
            <person name="Grigoriev I.V."/>
            <person name="Hibbett D.S."/>
            <person name="Martin F."/>
        </authorList>
    </citation>
    <scope>NUCLEOTIDE SEQUENCE [LARGE SCALE GENOMIC DNA]</scope>
    <source>
        <strain evidence="11">MUT 4182</strain>
    </source>
</reference>
<feature type="compositionally biased region" description="Low complexity" evidence="8">
    <location>
        <begin position="1"/>
        <end position="18"/>
    </location>
</feature>
<dbReference type="GO" id="GO:0000785">
    <property type="term" value="C:chromatin"/>
    <property type="evidence" value="ECO:0007669"/>
    <property type="project" value="TreeGrafter"/>
</dbReference>
<proteinExistence type="predicted"/>
<evidence type="ECO:0000256" key="3">
    <source>
        <dbReference type="ARBA" id="ARBA00022737"/>
    </source>
</evidence>
<dbReference type="Pfam" id="PF00096">
    <property type="entry name" value="zf-C2H2"/>
    <property type="match status" value="2"/>
</dbReference>
<feature type="domain" description="C2H2-type" evidence="9">
    <location>
        <begin position="51"/>
        <end position="69"/>
    </location>
</feature>
<evidence type="ECO:0000256" key="8">
    <source>
        <dbReference type="SAM" id="MobiDB-lite"/>
    </source>
</evidence>
<dbReference type="PROSITE" id="PS50157">
    <property type="entry name" value="ZINC_FINGER_C2H2_2"/>
    <property type="match status" value="2"/>
</dbReference>
<evidence type="ECO:0000313" key="10">
    <source>
        <dbReference type="EMBL" id="KIO31555.1"/>
    </source>
</evidence>
<dbReference type="InterPro" id="IPR013087">
    <property type="entry name" value="Znf_C2H2_type"/>
</dbReference>
<dbReference type="STRING" id="1051891.A0A0C3QHX5"/>
<dbReference type="GO" id="GO:0045893">
    <property type="term" value="P:positive regulation of DNA-templated transcription"/>
    <property type="evidence" value="ECO:0007669"/>
    <property type="project" value="UniProtKB-ARBA"/>
</dbReference>
<dbReference type="FunFam" id="3.30.160.60:FF:001732">
    <property type="entry name" value="Zgc:162936"/>
    <property type="match status" value="1"/>
</dbReference>
<keyword evidence="4 7" id="KW-0863">Zinc-finger</keyword>